<evidence type="ECO:0000256" key="4">
    <source>
        <dbReference type="ARBA" id="ARBA00023117"/>
    </source>
</evidence>
<feature type="compositionally biased region" description="Acidic residues" evidence="8">
    <location>
        <begin position="388"/>
        <end position="398"/>
    </location>
</feature>
<dbReference type="SMART" id="SM00297">
    <property type="entry name" value="BROMO"/>
    <property type="match status" value="1"/>
</dbReference>
<reference evidence="11" key="1">
    <citation type="journal article" date="2013" name="Nat. Commun.">
        <title>Whole-genome sequencing of Oryza brachyantha reveals mechanisms underlying Oryza genome evolution.</title>
        <authorList>
            <person name="Chen J."/>
            <person name="Huang Q."/>
            <person name="Gao D."/>
            <person name="Wang J."/>
            <person name="Lang Y."/>
            <person name="Liu T."/>
            <person name="Li B."/>
            <person name="Bai Z."/>
            <person name="Luis Goicoechea J."/>
            <person name="Liang C."/>
            <person name="Chen C."/>
            <person name="Zhang W."/>
            <person name="Sun S."/>
            <person name="Liao Y."/>
            <person name="Zhang X."/>
            <person name="Yang L."/>
            <person name="Song C."/>
            <person name="Wang M."/>
            <person name="Shi J."/>
            <person name="Liu G."/>
            <person name="Liu J."/>
            <person name="Zhou H."/>
            <person name="Zhou W."/>
            <person name="Yu Q."/>
            <person name="An N."/>
            <person name="Chen Y."/>
            <person name="Cai Q."/>
            <person name="Wang B."/>
            <person name="Liu B."/>
            <person name="Min J."/>
            <person name="Huang Y."/>
            <person name="Wu H."/>
            <person name="Li Z."/>
            <person name="Zhang Y."/>
            <person name="Yin Y."/>
            <person name="Song W."/>
            <person name="Jiang J."/>
            <person name="Jackson S.A."/>
            <person name="Wing R.A."/>
            <person name="Wang J."/>
            <person name="Chen M."/>
        </authorList>
    </citation>
    <scope>NUCLEOTIDE SEQUENCE [LARGE SCALE GENOMIC DNA]</scope>
    <source>
        <strain evidence="11">cv. IRGC 101232</strain>
    </source>
</reference>
<accession>J3MQ13</accession>
<dbReference type="HOGENOM" id="CLU_007920_1_0_1"/>
<keyword evidence="12" id="KW-1185">Reference proteome</keyword>
<evidence type="ECO:0000256" key="8">
    <source>
        <dbReference type="SAM" id="MobiDB-lite"/>
    </source>
</evidence>
<dbReference type="PROSITE" id="PS51525">
    <property type="entry name" value="NET"/>
    <property type="match status" value="1"/>
</dbReference>
<dbReference type="InterPro" id="IPR036427">
    <property type="entry name" value="Bromodomain-like_sf"/>
</dbReference>
<dbReference type="PROSITE" id="PS50014">
    <property type="entry name" value="BROMODOMAIN_2"/>
    <property type="match status" value="1"/>
</dbReference>
<organism evidence="11">
    <name type="scientific">Oryza brachyantha</name>
    <name type="common">malo sina</name>
    <dbReference type="NCBI Taxonomy" id="4533"/>
    <lineage>
        <taxon>Eukaryota</taxon>
        <taxon>Viridiplantae</taxon>
        <taxon>Streptophyta</taxon>
        <taxon>Embryophyta</taxon>
        <taxon>Tracheophyta</taxon>
        <taxon>Spermatophyta</taxon>
        <taxon>Magnoliopsida</taxon>
        <taxon>Liliopsida</taxon>
        <taxon>Poales</taxon>
        <taxon>Poaceae</taxon>
        <taxon>BOP clade</taxon>
        <taxon>Oryzoideae</taxon>
        <taxon>Oryzeae</taxon>
        <taxon>Oryzinae</taxon>
        <taxon>Oryza</taxon>
    </lineage>
</organism>
<sequence length="686" mass="76263">MLPRMSSSDKRDLEMRFRKELEQVKALQSRLFSRPTAVSMNGAASASRDVFAKKSNGKLKRSNSVQSDRGVPPSAAPPVVRSANYAEAFRQCSNLLTNLFKHQWSTPFVVPVDPVKLNIPDYFDIIKKPMDLGTIEKKLNAGMYSTPWDFAADMRLTFDNATTYNPINNDVHSMAKTLRKIFETRWKFIEKKLPSLDDKLSVRREPSKKGAVKKDTIEQDYPSEKKHSTKGAHKKDIFTKENAATKPVSQPKKRKASPLVQDALEIPVVEAEKVIEDAQVVQTSKEIMTDEQKYELSVRLQSYGGLIPNHIVDFIRSRLPDDNEGEEDELELDMNALSDSTLFELQKLLDEYDSVNQSGNPTKDEPCEVEFQSEYGVSNSSVHHEGNEVIEEDVDIDGNDTYPPAVLESEAPERSSKHSTSSSSSGGSESSSSDSDSSSSSGSDLDVSVPRPTSGVKDNTQSVMDQENDPLNTSNPPEQSSDPVPISADDEGENVSEKQAPPAKNYRAAVLLNRFADTIFKAREKTLDQVAKKDPDKLQHDMEELERLRREERARLQAEAKAAEDARKRAQAAAAAEAAAEAKRQREREREAARKALQQMEKTVDINEGNLFLKDLEMLGTVTTGEQFPSSVGETSPSHTPEGLGFQLGSNPLEQLGLYMKNDDEEDEEGESADEPTVDVEEGEID</sequence>
<feature type="compositionally biased region" description="Acidic residues" evidence="8">
    <location>
        <begin position="663"/>
        <end position="686"/>
    </location>
</feature>
<evidence type="ECO:0008006" key="13">
    <source>
        <dbReference type="Google" id="ProtNLM"/>
    </source>
</evidence>
<evidence type="ECO:0000256" key="3">
    <source>
        <dbReference type="ARBA" id="ARBA00023054"/>
    </source>
</evidence>
<dbReference type="InterPro" id="IPR027353">
    <property type="entry name" value="NET_dom"/>
</dbReference>
<dbReference type="Proteomes" id="UP000006038">
    <property type="component" value="Chromosome 8"/>
</dbReference>
<dbReference type="InterPro" id="IPR052442">
    <property type="entry name" value="Env_Response_Regulator"/>
</dbReference>
<dbReference type="STRING" id="4533.J3MQ13"/>
<evidence type="ECO:0000256" key="1">
    <source>
        <dbReference type="ARBA" id="ARBA00004123"/>
    </source>
</evidence>
<dbReference type="InterPro" id="IPR001487">
    <property type="entry name" value="Bromodomain"/>
</dbReference>
<keyword evidence="2" id="KW-0805">Transcription regulation</keyword>
<dbReference type="PANTHER" id="PTHR46136:SF33">
    <property type="entry name" value="TRANSCRIPTION FACTOR GTE10"/>
    <property type="match status" value="1"/>
</dbReference>
<dbReference type="Pfam" id="PF17035">
    <property type="entry name" value="BET"/>
    <property type="match status" value="1"/>
</dbReference>
<feature type="domain" description="NET" evidence="10">
    <location>
        <begin position="278"/>
        <end position="360"/>
    </location>
</feature>
<protein>
    <recommendedName>
        <fullName evidence="13">Bromo domain-containing protein</fullName>
    </recommendedName>
</protein>
<dbReference type="AlphaFoldDB" id="J3MQ13"/>
<evidence type="ECO:0000259" key="10">
    <source>
        <dbReference type="PROSITE" id="PS51525"/>
    </source>
</evidence>
<keyword evidence="5" id="KW-0804">Transcription</keyword>
<feature type="compositionally biased region" description="Polar residues" evidence="8">
    <location>
        <begin position="456"/>
        <end position="482"/>
    </location>
</feature>
<reference evidence="11" key="2">
    <citation type="submission" date="2013-04" db="UniProtKB">
        <authorList>
            <consortium name="EnsemblPlants"/>
        </authorList>
    </citation>
    <scope>IDENTIFICATION</scope>
</reference>
<feature type="region of interest" description="Disordered" evidence="8">
    <location>
        <begin position="53"/>
        <end position="77"/>
    </location>
</feature>
<dbReference type="SUPFAM" id="SSF47370">
    <property type="entry name" value="Bromodomain"/>
    <property type="match status" value="1"/>
</dbReference>
<feature type="region of interest" description="Disordered" evidence="8">
    <location>
        <begin position="626"/>
        <end position="686"/>
    </location>
</feature>
<evidence type="ECO:0000256" key="6">
    <source>
        <dbReference type="ARBA" id="ARBA00023242"/>
    </source>
</evidence>
<evidence type="ECO:0000313" key="12">
    <source>
        <dbReference type="Proteomes" id="UP000006038"/>
    </source>
</evidence>
<feature type="compositionally biased region" description="Low complexity" evidence="8">
    <location>
        <begin position="418"/>
        <end position="448"/>
    </location>
</feature>
<evidence type="ECO:0000259" key="9">
    <source>
        <dbReference type="PROSITE" id="PS50014"/>
    </source>
</evidence>
<dbReference type="EnsemblPlants" id="OB08G11920.1">
    <property type="protein sequence ID" value="OB08G11920.1"/>
    <property type="gene ID" value="OB08G11920"/>
</dbReference>
<dbReference type="Gene3D" id="1.20.1270.220">
    <property type="match status" value="1"/>
</dbReference>
<feature type="domain" description="Bromo" evidence="9">
    <location>
        <begin position="100"/>
        <end position="172"/>
    </location>
</feature>
<feature type="compositionally biased region" description="Basic and acidic residues" evidence="8">
    <location>
        <begin position="580"/>
        <end position="594"/>
    </location>
</feature>
<dbReference type="Gene3D" id="1.20.920.10">
    <property type="entry name" value="Bromodomain-like"/>
    <property type="match status" value="1"/>
</dbReference>
<dbReference type="eggNOG" id="KOG1474">
    <property type="taxonomic scope" value="Eukaryota"/>
</dbReference>
<feature type="region of interest" description="Disordered" evidence="8">
    <location>
        <begin position="377"/>
        <end position="506"/>
    </location>
</feature>
<dbReference type="InterPro" id="IPR038336">
    <property type="entry name" value="NET_sf"/>
</dbReference>
<keyword evidence="4 7" id="KW-0103">Bromodomain</keyword>
<dbReference type="Gramene" id="OB08G11920.1">
    <property type="protein sequence ID" value="OB08G11920.1"/>
    <property type="gene ID" value="OB08G11920"/>
</dbReference>
<dbReference type="Pfam" id="PF00439">
    <property type="entry name" value="Bromodomain"/>
    <property type="match status" value="1"/>
</dbReference>
<dbReference type="CDD" id="cd05506">
    <property type="entry name" value="Bromo_plant1"/>
    <property type="match status" value="1"/>
</dbReference>
<feature type="compositionally biased region" description="Basic and acidic residues" evidence="8">
    <location>
        <begin position="559"/>
        <end position="568"/>
    </location>
</feature>
<keyword evidence="3" id="KW-0175">Coiled coil</keyword>
<dbReference type="PANTHER" id="PTHR46136">
    <property type="entry name" value="TRANSCRIPTION FACTOR GTE8"/>
    <property type="match status" value="1"/>
</dbReference>
<name>J3MQ13_ORYBR</name>
<dbReference type="OMA" id="RNAVETM"/>
<comment type="subcellular location">
    <subcellularLocation>
        <location evidence="1">Nucleus</location>
    </subcellularLocation>
</comment>
<evidence type="ECO:0000313" key="11">
    <source>
        <dbReference type="EnsemblPlants" id="OB08G11920.1"/>
    </source>
</evidence>
<dbReference type="GO" id="GO:0005634">
    <property type="term" value="C:nucleus"/>
    <property type="evidence" value="ECO:0007669"/>
    <property type="project" value="UniProtKB-SubCell"/>
</dbReference>
<evidence type="ECO:0000256" key="7">
    <source>
        <dbReference type="PROSITE-ProRule" id="PRU00035"/>
    </source>
</evidence>
<feature type="region of interest" description="Disordered" evidence="8">
    <location>
        <begin position="559"/>
        <end position="596"/>
    </location>
</feature>
<dbReference type="PRINTS" id="PR00503">
    <property type="entry name" value="BROMODOMAIN"/>
</dbReference>
<feature type="compositionally biased region" description="Polar residues" evidence="8">
    <location>
        <begin position="626"/>
        <end position="639"/>
    </location>
</feature>
<keyword evidence="6" id="KW-0539">Nucleus</keyword>
<evidence type="ECO:0000256" key="2">
    <source>
        <dbReference type="ARBA" id="ARBA00023015"/>
    </source>
</evidence>
<dbReference type="InterPro" id="IPR037377">
    <property type="entry name" value="GTE_bromo"/>
</dbReference>
<evidence type="ECO:0000256" key="5">
    <source>
        <dbReference type="ARBA" id="ARBA00023163"/>
    </source>
</evidence>
<proteinExistence type="predicted"/>
<feature type="region of interest" description="Disordered" evidence="8">
    <location>
        <begin position="201"/>
        <end position="257"/>
    </location>
</feature>
<feature type="compositionally biased region" description="Basic and acidic residues" evidence="8">
    <location>
        <begin position="201"/>
        <end position="226"/>
    </location>
</feature>